<name>A0A1A9A3J7_9ACTN</name>
<evidence type="ECO:0000313" key="3">
    <source>
        <dbReference type="EMBL" id="SBT51024.1"/>
    </source>
</evidence>
<dbReference type="EMBL" id="LT594323">
    <property type="protein sequence ID" value="SBT51024.1"/>
    <property type="molecule type" value="Genomic_DNA"/>
</dbReference>
<gene>
    <name evidence="3" type="ORF">GA0070611_4989</name>
</gene>
<evidence type="ECO:0000313" key="4">
    <source>
        <dbReference type="Proteomes" id="UP000199385"/>
    </source>
</evidence>
<dbReference type="AlphaFoldDB" id="A0A1A9A3J7"/>
<keyword evidence="4" id="KW-1185">Reference proteome</keyword>
<evidence type="ECO:0000256" key="1">
    <source>
        <dbReference type="SAM" id="Phobius"/>
    </source>
</evidence>
<protein>
    <recommendedName>
        <fullName evidence="2">DUF4190 domain-containing protein</fullName>
    </recommendedName>
</protein>
<dbReference type="InterPro" id="IPR025241">
    <property type="entry name" value="DUF4190"/>
</dbReference>
<keyword evidence="1" id="KW-0812">Transmembrane</keyword>
<dbReference type="PATRIC" id="fig|261654.4.peg.5058"/>
<organism evidence="3 4">
    <name type="scientific">Micromonospora auratinigra</name>
    <dbReference type="NCBI Taxonomy" id="261654"/>
    <lineage>
        <taxon>Bacteria</taxon>
        <taxon>Bacillati</taxon>
        <taxon>Actinomycetota</taxon>
        <taxon>Actinomycetes</taxon>
        <taxon>Micromonosporales</taxon>
        <taxon>Micromonosporaceae</taxon>
        <taxon>Micromonospora</taxon>
    </lineage>
</organism>
<accession>A0A1A9A3J7</accession>
<dbReference type="Proteomes" id="UP000199385">
    <property type="component" value="Chromosome I"/>
</dbReference>
<dbReference type="Pfam" id="PF13828">
    <property type="entry name" value="DUF4190"/>
    <property type="match status" value="1"/>
</dbReference>
<feature type="transmembrane region" description="Helical" evidence="1">
    <location>
        <begin position="68"/>
        <end position="88"/>
    </location>
</feature>
<feature type="domain" description="DUF4190" evidence="2">
    <location>
        <begin position="25"/>
        <end position="79"/>
    </location>
</feature>
<sequence>MTQQPSYAEHHPGAGAAPAVRGTNVMAILSLVFAFIFSPAGIVLGHIAKKQIRQTGEQGNGLATAGLILSYVFTVLGVIWFLLVLFAINNSGTTA</sequence>
<keyword evidence="1" id="KW-0472">Membrane</keyword>
<feature type="transmembrane region" description="Helical" evidence="1">
    <location>
        <begin position="25"/>
        <end position="47"/>
    </location>
</feature>
<dbReference type="RefSeq" id="WP_407940388.1">
    <property type="nucleotide sequence ID" value="NZ_LT594323.1"/>
</dbReference>
<reference evidence="4" key="1">
    <citation type="submission" date="2016-06" db="EMBL/GenBank/DDBJ databases">
        <authorList>
            <person name="Varghese N."/>
            <person name="Submissions Spin"/>
        </authorList>
    </citation>
    <scope>NUCLEOTIDE SEQUENCE [LARGE SCALE GENOMIC DNA]</scope>
    <source>
        <strain evidence="4">DSM 44815</strain>
    </source>
</reference>
<evidence type="ECO:0000259" key="2">
    <source>
        <dbReference type="Pfam" id="PF13828"/>
    </source>
</evidence>
<dbReference type="STRING" id="261654.GA0070611_4989"/>
<proteinExistence type="predicted"/>
<keyword evidence="1" id="KW-1133">Transmembrane helix</keyword>